<keyword evidence="3" id="KW-1185">Reference proteome</keyword>
<reference evidence="2 3" key="1">
    <citation type="submission" date="2018-12" db="EMBL/GenBank/DDBJ databases">
        <title>Draft genome sequence of Embleya hyalina NBRC 13850T.</title>
        <authorList>
            <person name="Komaki H."/>
            <person name="Hosoyama A."/>
            <person name="Kimura A."/>
            <person name="Ichikawa N."/>
            <person name="Tamura T."/>
        </authorList>
    </citation>
    <scope>NUCLEOTIDE SEQUENCE [LARGE SCALE GENOMIC DNA]</scope>
    <source>
        <strain evidence="2 3">NBRC 13850</strain>
    </source>
</reference>
<organism evidence="2 3">
    <name type="scientific">Embleya hyalina</name>
    <dbReference type="NCBI Taxonomy" id="516124"/>
    <lineage>
        <taxon>Bacteria</taxon>
        <taxon>Bacillati</taxon>
        <taxon>Actinomycetota</taxon>
        <taxon>Actinomycetes</taxon>
        <taxon>Kitasatosporales</taxon>
        <taxon>Streptomycetaceae</taxon>
        <taxon>Embleya</taxon>
    </lineage>
</organism>
<dbReference type="OrthoDB" id="4350504at2"/>
<evidence type="ECO:0000313" key="3">
    <source>
        <dbReference type="Proteomes" id="UP000286931"/>
    </source>
</evidence>
<dbReference type="RefSeq" id="WP_126642994.1">
    <property type="nucleotide sequence ID" value="NZ_BIFH01000048.1"/>
</dbReference>
<accession>A0A401Z3C3</accession>
<evidence type="ECO:0008006" key="4">
    <source>
        <dbReference type="Google" id="ProtNLM"/>
    </source>
</evidence>
<gene>
    <name evidence="2" type="ORF">EHYA_09125</name>
</gene>
<dbReference type="Proteomes" id="UP000286931">
    <property type="component" value="Unassembled WGS sequence"/>
</dbReference>
<protein>
    <recommendedName>
        <fullName evidence="4">Lipoprotein</fullName>
    </recommendedName>
</protein>
<dbReference type="EMBL" id="BIFH01000048">
    <property type="protein sequence ID" value="GCE01359.1"/>
    <property type="molecule type" value="Genomic_DNA"/>
</dbReference>
<feature type="region of interest" description="Disordered" evidence="1">
    <location>
        <begin position="25"/>
        <end position="44"/>
    </location>
</feature>
<dbReference type="AlphaFoldDB" id="A0A401Z3C3"/>
<name>A0A401Z3C3_9ACTN</name>
<evidence type="ECO:0000313" key="2">
    <source>
        <dbReference type="EMBL" id="GCE01359.1"/>
    </source>
</evidence>
<proteinExistence type="predicted"/>
<comment type="caution">
    <text evidence="2">The sequence shown here is derived from an EMBL/GenBank/DDBJ whole genome shotgun (WGS) entry which is preliminary data.</text>
</comment>
<evidence type="ECO:0000256" key="1">
    <source>
        <dbReference type="SAM" id="MobiDB-lite"/>
    </source>
</evidence>
<dbReference type="PROSITE" id="PS51257">
    <property type="entry name" value="PROKAR_LIPOPROTEIN"/>
    <property type="match status" value="1"/>
</dbReference>
<sequence length="213" mass="22624">MRRAALGATLAALIAVGACGPGDDNAGGGESAPPAATHSVRPGEIRDEKAHVSYVLPQGWYAKPPDPIVGLYSSVASTVDPKATDPAAKPTPDPNNPLGTFMVGVVDTKAYVTAKPRSMPELAETIGRAQLELIYPAKAQDVVRSSEAARLDGRNAWLMDIESTPEDRNVAPFRLRVTVIDTGAVPIYMLSSAPSAATERFRDIESIERSIRF</sequence>